<gene>
    <name evidence="5" type="primary">LOC116302939</name>
</gene>
<dbReference type="GO" id="GO:0016020">
    <property type="term" value="C:membrane"/>
    <property type="evidence" value="ECO:0007669"/>
    <property type="project" value="UniProtKB-SubCell"/>
</dbReference>
<evidence type="ECO:0000313" key="4">
    <source>
        <dbReference type="Proteomes" id="UP000515163"/>
    </source>
</evidence>
<feature type="transmembrane region" description="Helical" evidence="2">
    <location>
        <begin position="63"/>
        <end position="85"/>
    </location>
</feature>
<proteinExistence type="predicted"/>
<feature type="transmembrane region" description="Helical" evidence="2">
    <location>
        <begin position="92"/>
        <end position="112"/>
    </location>
</feature>
<comment type="subcellular location">
    <subcellularLocation>
        <location evidence="1">Membrane</location>
        <topology evidence="1">Multi-pass membrane protein</topology>
    </subcellularLocation>
</comment>
<protein>
    <submittedName>
        <fullName evidence="5">Monocarboxylate transporter 10-like</fullName>
    </submittedName>
</protein>
<dbReference type="Pfam" id="PF07690">
    <property type="entry name" value="MFS_1"/>
    <property type="match status" value="1"/>
</dbReference>
<feature type="domain" description="Major facilitator superfamily (MFS) profile" evidence="3">
    <location>
        <begin position="24"/>
        <end position="431"/>
    </location>
</feature>
<dbReference type="PANTHER" id="PTHR11360">
    <property type="entry name" value="MONOCARBOXYLATE TRANSPORTER"/>
    <property type="match status" value="1"/>
</dbReference>
<evidence type="ECO:0000256" key="2">
    <source>
        <dbReference type="SAM" id="Phobius"/>
    </source>
</evidence>
<name>A0A6P8IPG5_ACTTE</name>
<feature type="transmembrane region" description="Helical" evidence="2">
    <location>
        <begin position="150"/>
        <end position="170"/>
    </location>
</feature>
<dbReference type="AlphaFoldDB" id="A0A6P8IPG5"/>
<keyword evidence="2" id="KW-1133">Transmembrane helix</keyword>
<feature type="transmembrane region" description="Helical" evidence="2">
    <location>
        <begin position="279"/>
        <end position="297"/>
    </location>
</feature>
<keyword evidence="2" id="KW-0472">Membrane</keyword>
<evidence type="ECO:0000259" key="3">
    <source>
        <dbReference type="PROSITE" id="PS50850"/>
    </source>
</evidence>
<dbReference type="PROSITE" id="PS50850">
    <property type="entry name" value="MFS"/>
    <property type="match status" value="1"/>
</dbReference>
<feature type="transmembrane region" description="Helical" evidence="2">
    <location>
        <begin position="309"/>
        <end position="329"/>
    </location>
</feature>
<dbReference type="PANTHER" id="PTHR11360:SF251">
    <property type="entry name" value="MAJOR FACILITATOR SUPERFAMILY (MFS) PROFILE DOMAIN-CONTAINING PROTEIN"/>
    <property type="match status" value="1"/>
</dbReference>
<dbReference type="Gene3D" id="1.20.1250.20">
    <property type="entry name" value="MFS general substrate transporter like domains"/>
    <property type="match status" value="1"/>
</dbReference>
<dbReference type="RefSeq" id="XP_031568258.1">
    <property type="nucleotide sequence ID" value="XM_031712398.1"/>
</dbReference>
<reference evidence="5" key="1">
    <citation type="submission" date="2025-08" db="UniProtKB">
        <authorList>
            <consortium name="RefSeq"/>
        </authorList>
    </citation>
    <scope>IDENTIFICATION</scope>
    <source>
        <tissue evidence="5">Tentacle</tissue>
    </source>
</reference>
<keyword evidence="2" id="KW-0812">Transmembrane</keyword>
<feature type="transmembrane region" description="Helical" evidence="2">
    <location>
        <begin position="118"/>
        <end position="138"/>
    </location>
</feature>
<dbReference type="OrthoDB" id="5988195at2759"/>
<dbReference type="InParanoid" id="A0A6P8IPG5"/>
<accession>A0A6P8IPG5</accession>
<feature type="transmembrane region" description="Helical" evidence="2">
    <location>
        <begin position="401"/>
        <end position="424"/>
    </location>
</feature>
<dbReference type="InterPro" id="IPR020846">
    <property type="entry name" value="MFS_dom"/>
</dbReference>
<dbReference type="Proteomes" id="UP000515163">
    <property type="component" value="Unplaced"/>
</dbReference>
<dbReference type="InterPro" id="IPR036259">
    <property type="entry name" value="MFS_trans_sf"/>
</dbReference>
<dbReference type="GeneID" id="116302939"/>
<feature type="transmembrane region" description="Helical" evidence="2">
    <location>
        <begin position="241"/>
        <end position="259"/>
    </location>
</feature>
<dbReference type="GO" id="GO:0022857">
    <property type="term" value="F:transmembrane transporter activity"/>
    <property type="evidence" value="ECO:0007669"/>
    <property type="project" value="InterPro"/>
</dbReference>
<sequence length="471" mass="51214">MTCSTFPCLPGQNRPPHKQDGPWSWVVLLSSVIQNWLGPGFARSFGVFLPVLMKEFNEGRDKIALIGSVSSGTTFLMTVFTSWLCGHFGGQLICGLGFVIMIVSLILSSLIYNVNAMFFTFSLLLAFGLSFVVTSNILFTVKYFKKRRSLALGVNSAGVGVGVMTVPIIMQYLLDVLGWRNLYRVLSGTFVLFGFTALVFDPNVEEESHDGNEETADSPNQTRVKKVFSLRSMFDLSVWKVPKFTISVISIAIASFGVYNPVFHLVKFSEEIGISAAKASTLYTFLGLTSIISRVISGRLSDFSRIDPSLVNMSAEILGAVGLFVLPFAKTYGHMVAFTCVHGLVDGTFRTTTTVLLTSSVIQSKASSAFGQGYSMTAPFFVAGPAVAGLLADTSGTYKSAFFMSGVVLLVAAAIHIIPACIALRNRTREICLEPAFKETIPLPCVSTAYRERTESLKKNDFSQVNVAFDG</sequence>
<dbReference type="SUPFAM" id="SSF103473">
    <property type="entry name" value="MFS general substrate transporter"/>
    <property type="match status" value="1"/>
</dbReference>
<organism evidence="4 5">
    <name type="scientific">Actinia tenebrosa</name>
    <name type="common">Australian red waratah sea anemone</name>
    <dbReference type="NCBI Taxonomy" id="6105"/>
    <lineage>
        <taxon>Eukaryota</taxon>
        <taxon>Metazoa</taxon>
        <taxon>Cnidaria</taxon>
        <taxon>Anthozoa</taxon>
        <taxon>Hexacorallia</taxon>
        <taxon>Actiniaria</taxon>
        <taxon>Actiniidae</taxon>
        <taxon>Actinia</taxon>
    </lineage>
</organism>
<dbReference type="InterPro" id="IPR011701">
    <property type="entry name" value="MFS"/>
</dbReference>
<evidence type="ECO:0000256" key="1">
    <source>
        <dbReference type="ARBA" id="ARBA00004141"/>
    </source>
</evidence>
<keyword evidence="4" id="KW-1185">Reference proteome</keyword>
<dbReference type="InterPro" id="IPR050327">
    <property type="entry name" value="Proton-linked_MCT"/>
</dbReference>
<dbReference type="KEGG" id="aten:116302939"/>
<evidence type="ECO:0000313" key="5">
    <source>
        <dbReference type="RefSeq" id="XP_031568258.1"/>
    </source>
</evidence>